<accession>A0A437STD5</accession>
<protein>
    <submittedName>
        <fullName evidence="2">Uncharacterized protein</fullName>
    </submittedName>
</protein>
<feature type="compositionally biased region" description="Low complexity" evidence="1">
    <location>
        <begin position="174"/>
        <end position="203"/>
    </location>
</feature>
<evidence type="ECO:0000313" key="2">
    <source>
        <dbReference type="EMBL" id="RVU70168.1"/>
    </source>
</evidence>
<proteinExistence type="predicted"/>
<dbReference type="Pfam" id="PF22758">
    <property type="entry name" value="Phage_cement"/>
    <property type="match status" value="1"/>
</dbReference>
<dbReference type="Proteomes" id="UP000288291">
    <property type="component" value="Unassembled WGS sequence"/>
</dbReference>
<dbReference type="AlphaFoldDB" id="A0A437STD5"/>
<dbReference type="RefSeq" id="WP_127796368.1">
    <property type="nucleotide sequence ID" value="NZ_ML136896.1"/>
</dbReference>
<organism evidence="2 3">
    <name type="scientific">Lactobacillus xujianguonis</name>
    <dbReference type="NCBI Taxonomy" id="2495899"/>
    <lineage>
        <taxon>Bacteria</taxon>
        <taxon>Bacillati</taxon>
        <taxon>Bacillota</taxon>
        <taxon>Bacilli</taxon>
        <taxon>Lactobacillales</taxon>
        <taxon>Lactobacillaceae</taxon>
        <taxon>Lactobacillus</taxon>
    </lineage>
</organism>
<feature type="region of interest" description="Disordered" evidence="1">
    <location>
        <begin position="157"/>
        <end position="209"/>
    </location>
</feature>
<dbReference type="EMBL" id="RXIA01000028">
    <property type="protein sequence ID" value="RVU70168.1"/>
    <property type="molecule type" value="Genomic_DNA"/>
</dbReference>
<feature type="compositionally biased region" description="Polar residues" evidence="1">
    <location>
        <begin position="157"/>
        <end position="168"/>
    </location>
</feature>
<comment type="caution">
    <text evidence="2">The sequence shown here is derived from an EMBL/GenBank/DDBJ whole genome shotgun (WGS) entry which is preliminary data.</text>
</comment>
<gene>
    <name evidence="2" type="ORF">EJK17_09050</name>
</gene>
<name>A0A437STD5_9LACO</name>
<evidence type="ECO:0000313" key="3">
    <source>
        <dbReference type="Proteomes" id="UP000288291"/>
    </source>
</evidence>
<keyword evidence="3" id="KW-1185">Reference proteome</keyword>
<dbReference type="InterPro" id="IPR054438">
    <property type="entry name" value="Struct_cement_gp24/gp6"/>
</dbReference>
<sequence length="209" mass="21686">MAIPDGQLYGEPDLGAGQSATNDVLTNKTFTEQAGGDIDYGQAVVIKDGLVVRANKSHIYGVALRRQHINGDHLYPDANSMASDHYYKGEWISILRDGNVAVPLSADVNARENAAVDENGNFKVAGAGDKVVGVFLTEGNKGKTAIVSITLQSDTDVVTGSGRSSAFPNGNDVDTTTEQDTAPATTTPSTGGNNAGATNTDSNKQGGNK</sequence>
<reference evidence="2 3" key="1">
    <citation type="submission" date="2018-12" db="EMBL/GenBank/DDBJ databases">
        <authorList>
            <person name="Meng J."/>
        </authorList>
    </citation>
    <scope>NUCLEOTIDE SEQUENCE [LARGE SCALE GENOMIC DNA]</scope>
    <source>
        <strain evidence="2 3">HT111-2</strain>
    </source>
</reference>
<evidence type="ECO:0000256" key="1">
    <source>
        <dbReference type="SAM" id="MobiDB-lite"/>
    </source>
</evidence>